<dbReference type="SMART" id="SM00444">
    <property type="entry name" value="GYF"/>
    <property type="match status" value="1"/>
</dbReference>
<dbReference type="EMBL" id="JAWQEG010000625">
    <property type="protein sequence ID" value="KAK3887501.1"/>
    <property type="molecule type" value="Genomic_DNA"/>
</dbReference>
<feature type="region of interest" description="Disordered" evidence="1">
    <location>
        <begin position="1"/>
        <end position="59"/>
    </location>
</feature>
<dbReference type="InterPro" id="IPR035445">
    <property type="entry name" value="GYF-like_dom_sf"/>
</dbReference>
<dbReference type="SUPFAM" id="SSF55277">
    <property type="entry name" value="GYF domain"/>
    <property type="match status" value="1"/>
</dbReference>
<gene>
    <name evidence="3" type="ORF">Pcinc_008413</name>
</gene>
<feature type="domain" description="GYF" evidence="2">
    <location>
        <begin position="287"/>
        <end position="341"/>
    </location>
</feature>
<evidence type="ECO:0000259" key="2">
    <source>
        <dbReference type="PROSITE" id="PS50829"/>
    </source>
</evidence>
<name>A0AAE1G8Z0_PETCI</name>
<dbReference type="PANTHER" id="PTHR13138">
    <property type="entry name" value="PROTEIN LIN1"/>
    <property type="match status" value="1"/>
</dbReference>
<evidence type="ECO:0000313" key="3">
    <source>
        <dbReference type="EMBL" id="KAK3887501.1"/>
    </source>
</evidence>
<dbReference type="PROSITE" id="PS50829">
    <property type="entry name" value="GYF"/>
    <property type="match status" value="1"/>
</dbReference>
<organism evidence="3 4">
    <name type="scientific">Petrolisthes cinctipes</name>
    <name type="common">Flat porcelain crab</name>
    <dbReference type="NCBI Taxonomy" id="88211"/>
    <lineage>
        <taxon>Eukaryota</taxon>
        <taxon>Metazoa</taxon>
        <taxon>Ecdysozoa</taxon>
        <taxon>Arthropoda</taxon>
        <taxon>Crustacea</taxon>
        <taxon>Multicrustacea</taxon>
        <taxon>Malacostraca</taxon>
        <taxon>Eumalacostraca</taxon>
        <taxon>Eucarida</taxon>
        <taxon>Decapoda</taxon>
        <taxon>Pleocyemata</taxon>
        <taxon>Anomura</taxon>
        <taxon>Galatheoidea</taxon>
        <taxon>Porcellanidae</taxon>
        <taxon>Petrolisthes</taxon>
    </lineage>
</organism>
<feature type="compositionally biased region" description="Acidic residues" evidence="1">
    <location>
        <begin position="45"/>
        <end position="56"/>
    </location>
</feature>
<dbReference type="Proteomes" id="UP001286313">
    <property type="component" value="Unassembled WGS sequence"/>
</dbReference>
<reference evidence="3" key="1">
    <citation type="submission" date="2023-10" db="EMBL/GenBank/DDBJ databases">
        <title>Genome assemblies of two species of porcelain crab, Petrolisthes cinctipes and Petrolisthes manimaculis (Anomura: Porcellanidae).</title>
        <authorList>
            <person name="Angst P."/>
        </authorList>
    </citation>
    <scope>NUCLEOTIDE SEQUENCE</scope>
    <source>
        <strain evidence="3">PB745_01</strain>
        <tissue evidence="3">Gill</tissue>
    </source>
</reference>
<feature type="region of interest" description="Disordered" evidence="1">
    <location>
        <begin position="263"/>
        <end position="282"/>
    </location>
</feature>
<dbReference type="InterPro" id="IPR039905">
    <property type="entry name" value="CD2BP2/Lin1"/>
</dbReference>
<dbReference type="PANTHER" id="PTHR13138:SF3">
    <property type="entry name" value="CD2 ANTIGEN CYTOPLASMIC TAIL-BINDING PROTEIN 2"/>
    <property type="match status" value="1"/>
</dbReference>
<dbReference type="GO" id="GO:0005682">
    <property type="term" value="C:U5 snRNP"/>
    <property type="evidence" value="ECO:0007669"/>
    <property type="project" value="InterPro"/>
</dbReference>
<protein>
    <recommendedName>
        <fullName evidence="2">GYF domain-containing protein</fullName>
    </recommendedName>
</protein>
<dbReference type="Pfam" id="PF02213">
    <property type="entry name" value="GYF"/>
    <property type="match status" value="1"/>
</dbReference>
<evidence type="ECO:0000313" key="4">
    <source>
        <dbReference type="Proteomes" id="UP001286313"/>
    </source>
</evidence>
<accession>A0AAE1G8Z0</accession>
<proteinExistence type="predicted"/>
<feature type="compositionally biased region" description="Basic and acidic residues" evidence="1">
    <location>
        <begin position="26"/>
        <end position="44"/>
    </location>
</feature>
<keyword evidence="4" id="KW-1185">Reference proteome</keyword>
<comment type="caution">
    <text evidence="3">The sequence shown here is derived from an EMBL/GenBank/DDBJ whole genome shotgun (WGS) entry which is preliminary data.</text>
</comment>
<dbReference type="InterPro" id="IPR003169">
    <property type="entry name" value="GYF"/>
</dbReference>
<dbReference type="AlphaFoldDB" id="A0AAE1G8Z0"/>
<dbReference type="Gene3D" id="3.30.1490.40">
    <property type="match status" value="1"/>
</dbReference>
<sequence>MSRKRGVVGPYSYDDDEDYVPSKGVKYSEREDVVPKKEKKHTLDSDEEEDNDEDLDAEKNYDILKEEDIDGQEEQTLDFEGETKITPFNMKEEMEDGHFDGDGFYHFKKDAEIKDAWLDDIDWIKVKHREGDEKKYGSDIESDPESDLGDIFTHKATDKILKIYDDIFSHLKEGESVAKALKRLGGNRKMSSAQRWKLKKAGSLGSADGDGNMADFMKLTDLANKLIEAGNMDVYQETYEMINLKLQRSKAPAPAPAMDMFAEEEQENDTSKSKEEADQDGSDCVAQVSWELRWEDKQDAEIHGPFTNEKMLQWQESGYFTKVHHGCCWKDDLVDKILLLDHPQQMPPIRPEDNVLVKHQPYQLQTLLTTAIQSLTKF</sequence>
<evidence type="ECO:0000256" key="1">
    <source>
        <dbReference type="SAM" id="MobiDB-lite"/>
    </source>
</evidence>